<dbReference type="AlphaFoldDB" id="A0A379LQM5"/>
<proteinExistence type="predicted"/>
<protein>
    <recommendedName>
        <fullName evidence="3">Cytoplasmic protein</fullName>
    </recommendedName>
</protein>
<name>A0A379LQM5_PRORE</name>
<dbReference type="RefSeq" id="WP_115168386.1">
    <property type="nucleotide sequence ID" value="NZ_CP077318.1"/>
</dbReference>
<organism evidence="1 2">
    <name type="scientific">Providencia rettgeri</name>
    <dbReference type="NCBI Taxonomy" id="587"/>
    <lineage>
        <taxon>Bacteria</taxon>
        <taxon>Pseudomonadati</taxon>
        <taxon>Pseudomonadota</taxon>
        <taxon>Gammaproteobacteria</taxon>
        <taxon>Enterobacterales</taxon>
        <taxon>Morganellaceae</taxon>
        <taxon>Providencia</taxon>
    </lineage>
</organism>
<dbReference type="GeneID" id="93674860"/>
<dbReference type="EMBL" id="UGTZ01000002">
    <property type="protein sequence ID" value="SUD99065.1"/>
    <property type="molecule type" value="Genomic_DNA"/>
</dbReference>
<dbReference type="Proteomes" id="UP000254208">
    <property type="component" value="Unassembled WGS sequence"/>
</dbReference>
<evidence type="ECO:0008006" key="3">
    <source>
        <dbReference type="Google" id="ProtNLM"/>
    </source>
</evidence>
<evidence type="ECO:0000313" key="1">
    <source>
        <dbReference type="EMBL" id="SUD99065.1"/>
    </source>
</evidence>
<reference evidence="1 2" key="1">
    <citation type="submission" date="2018-06" db="EMBL/GenBank/DDBJ databases">
        <authorList>
            <consortium name="Pathogen Informatics"/>
            <person name="Doyle S."/>
        </authorList>
    </citation>
    <scope>NUCLEOTIDE SEQUENCE [LARGE SCALE GENOMIC DNA]</scope>
    <source>
        <strain evidence="1 2">NCTC11801</strain>
    </source>
</reference>
<gene>
    <name evidence="1" type="ORF">NCTC11801_04792</name>
</gene>
<sequence>MAIPTEQLLGLLRRGYTITTFYRLSAKAAFQSSVRIPEGYLLLSQNGEEEGVLTHIEFQSIKHLLTEHDIWEEIIGSTLYGGSRWSLKIKDD</sequence>
<evidence type="ECO:0000313" key="2">
    <source>
        <dbReference type="Proteomes" id="UP000254208"/>
    </source>
</evidence>
<accession>A0A379LQM5</accession>